<dbReference type="InterPro" id="IPR013210">
    <property type="entry name" value="LRR_N_plant-typ"/>
</dbReference>
<feature type="signal peptide" evidence="14">
    <location>
        <begin position="1"/>
        <end position="22"/>
    </location>
</feature>
<dbReference type="InterPro" id="IPR003591">
    <property type="entry name" value="Leu-rich_rpt_typical-subtyp"/>
</dbReference>
<dbReference type="PANTHER" id="PTHR48004:SF58">
    <property type="entry name" value="OS01G0162200 PROTEIN"/>
    <property type="match status" value="1"/>
</dbReference>
<evidence type="ECO:0000256" key="13">
    <source>
        <dbReference type="SAM" id="Phobius"/>
    </source>
</evidence>
<evidence type="ECO:0000259" key="15">
    <source>
        <dbReference type="Pfam" id="PF08263"/>
    </source>
</evidence>
<evidence type="ECO:0000256" key="2">
    <source>
        <dbReference type="ARBA" id="ARBA00004236"/>
    </source>
</evidence>
<evidence type="ECO:0000256" key="3">
    <source>
        <dbReference type="ARBA" id="ARBA00009592"/>
    </source>
</evidence>
<keyword evidence="12" id="KW-0325">Glycoprotein</keyword>
<dbReference type="PROSITE" id="PS51450">
    <property type="entry name" value="LRR"/>
    <property type="match status" value="1"/>
</dbReference>
<keyword evidence="18" id="KW-1185">Reference proteome</keyword>
<gene>
    <name evidence="17" type="ORF">OSB04_011133</name>
</gene>
<dbReference type="InterPro" id="IPR052941">
    <property type="entry name" value="StomDev_PlantInt_Reg"/>
</dbReference>
<dbReference type="Pfam" id="PF23598">
    <property type="entry name" value="LRR_14"/>
    <property type="match status" value="1"/>
</dbReference>
<evidence type="ECO:0000259" key="16">
    <source>
        <dbReference type="Pfam" id="PF23598"/>
    </source>
</evidence>
<dbReference type="FunFam" id="3.80.10.10:FF:000095">
    <property type="entry name" value="LRR receptor-like serine/threonine-protein kinase GSO1"/>
    <property type="match status" value="1"/>
</dbReference>
<accession>A0AA38WNT8</accession>
<feature type="transmembrane region" description="Helical" evidence="13">
    <location>
        <begin position="802"/>
        <end position="825"/>
    </location>
</feature>
<keyword evidence="4" id="KW-1003">Cell membrane</keyword>
<evidence type="ECO:0000256" key="11">
    <source>
        <dbReference type="ARBA" id="ARBA00023170"/>
    </source>
</evidence>
<dbReference type="Gene3D" id="3.80.10.10">
    <property type="entry name" value="Ribonuclease Inhibitor"/>
    <property type="match status" value="4"/>
</dbReference>
<evidence type="ECO:0008006" key="19">
    <source>
        <dbReference type="Google" id="ProtNLM"/>
    </source>
</evidence>
<dbReference type="FunFam" id="3.80.10.10:FF:000041">
    <property type="entry name" value="LRR receptor-like serine/threonine-protein kinase ERECTA"/>
    <property type="match status" value="1"/>
</dbReference>
<evidence type="ECO:0000313" key="18">
    <source>
        <dbReference type="Proteomes" id="UP001172457"/>
    </source>
</evidence>
<comment type="subcellular location">
    <subcellularLocation>
        <location evidence="2">Cell membrane</location>
    </subcellularLocation>
    <subcellularLocation>
        <location evidence="1">Membrane</location>
        <topology evidence="1">Single-pass membrane protein</topology>
    </subcellularLocation>
</comment>
<dbReference type="SMART" id="SM00365">
    <property type="entry name" value="LRR_SD22"/>
    <property type="match status" value="5"/>
</dbReference>
<dbReference type="Pfam" id="PF13855">
    <property type="entry name" value="LRR_8"/>
    <property type="match status" value="2"/>
</dbReference>
<reference evidence="17" key="1">
    <citation type="submission" date="2023-03" db="EMBL/GenBank/DDBJ databases">
        <title>Chromosome-scale reference genome and RAD-based genetic map of yellow starthistle (Centaurea solstitialis) reveal putative structural variation and QTLs associated with invader traits.</title>
        <authorList>
            <person name="Reatini B."/>
            <person name="Cang F.A."/>
            <person name="Jiang Q."/>
            <person name="Mckibben M.T.W."/>
            <person name="Barker M.S."/>
            <person name="Rieseberg L.H."/>
            <person name="Dlugosch K.M."/>
        </authorList>
    </citation>
    <scope>NUCLEOTIDE SEQUENCE</scope>
    <source>
        <strain evidence="17">CAN-66</strain>
        <tissue evidence="17">Leaf</tissue>
    </source>
</reference>
<dbReference type="Pfam" id="PF08263">
    <property type="entry name" value="LRRNT_2"/>
    <property type="match status" value="1"/>
</dbReference>
<keyword evidence="11" id="KW-0675">Receptor</keyword>
<keyword evidence="5" id="KW-0433">Leucine-rich repeat</keyword>
<dbReference type="Pfam" id="PF13516">
    <property type="entry name" value="LRR_6"/>
    <property type="match status" value="1"/>
</dbReference>
<dbReference type="InterPro" id="IPR055414">
    <property type="entry name" value="LRR_R13L4/SHOC2-like"/>
</dbReference>
<dbReference type="PANTHER" id="PTHR48004">
    <property type="entry name" value="OS01G0149700 PROTEIN"/>
    <property type="match status" value="1"/>
</dbReference>
<evidence type="ECO:0000256" key="12">
    <source>
        <dbReference type="ARBA" id="ARBA00023180"/>
    </source>
</evidence>
<dbReference type="SMART" id="SM00369">
    <property type="entry name" value="LRR_TYP"/>
    <property type="match status" value="11"/>
</dbReference>
<dbReference type="EMBL" id="JARYMX010000003">
    <property type="protein sequence ID" value="KAJ9556519.1"/>
    <property type="molecule type" value="Genomic_DNA"/>
</dbReference>
<feature type="chain" id="PRO_5041393349" description="Leucine-rich repeat-containing N-terminal plant-type domain-containing protein" evidence="14">
    <location>
        <begin position="23"/>
        <end position="871"/>
    </location>
</feature>
<proteinExistence type="inferred from homology"/>
<comment type="similarity">
    <text evidence="3">Belongs to the RLP family.</text>
</comment>
<evidence type="ECO:0000256" key="1">
    <source>
        <dbReference type="ARBA" id="ARBA00004167"/>
    </source>
</evidence>
<dbReference type="InterPro" id="IPR032675">
    <property type="entry name" value="LRR_dom_sf"/>
</dbReference>
<evidence type="ECO:0000256" key="6">
    <source>
        <dbReference type="ARBA" id="ARBA00022692"/>
    </source>
</evidence>
<keyword evidence="8" id="KW-0677">Repeat</keyword>
<dbReference type="GO" id="GO:0051707">
    <property type="term" value="P:response to other organism"/>
    <property type="evidence" value="ECO:0007669"/>
    <property type="project" value="UniProtKB-ARBA"/>
</dbReference>
<comment type="caution">
    <text evidence="17">The sequence shown here is derived from an EMBL/GenBank/DDBJ whole genome shotgun (WGS) entry which is preliminary data.</text>
</comment>
<organism evidence="17 18">
    <name type="scientific">Centaurea solstitialis</name>
    <name type="common">yellow star-thistle</name>
    <dbReference type="NCBI Taxonomy" id="347529"/>
    <lineage>
        <taxon>Eukaryota</taxon>
        <taxon>Viridiplantae</taxon>
        <taxon>Streptophyta</taxon>
        <taxon>Embryophyta</taxon>
        <taxon>Tracheophyta</taxon>
        <taxon>Spermatophyta</taxon>
        <taxon>Magnoliopsida</taxon>
        <taxon>eudicotyledons</taxon>
        <taxon>Gunneridae</taxon>
        <taxon>Pentapetalae</taxon>
        <taxon>asterids</taxon>
        <taxon>campanulids</taxon>
        <taxon>Asterales</taxon>
        <taxon>Asteraceae</taxon>
        <taxon>Carduoideae</taxon>
        <taxon>Cardueae</taxon>
        <taxon>Centaureinae</taxon>
        <taxon>Centaurea</taxon>
    </lineage>
</organism>
<dbReference type="InterPro" id="IPR001611">
    <property type="entry name" value="Leu-rich_rpt"/>
</dbReference>
<dbReference type="SUPFAM" id="SSF52047">
    <property type="entry name" value="RNI-like"/>
    <property type="match status" value="2"/>
</dbReference>
<dbReference type="Pfam" id="PF00560">
    <property type="entry name" value="LRR_1"/>
    <property type="match status" value="2"/>
</dbReference>
<dbReference type="PRINTS" id="PR00019">
    <property type="entry name" value="LEURICHRPT"/>
</dbReference>
<dbReference type="GO" id="GO:0005886">
    <property type="term" value="C:plasma membrane"/>
    <property type="evidence" value="ECO:0007669"/>
    <property type="project" value="UniProtKB-SubCell"/>
</dbReference>
<evidence type="ECO:0000256" key="8">
    <source>
        <dbReference type="ARBA" id="ARBA00022737"/>
    </source>
</evidence>
<name>A0AA38WNT8_9ASTR</name>
<evidence type="ECO:0000256" key="10">
    <source>
        <dbReference type="ARBA" id="ARBA00023136"/>
    </source>
</evidence>
<evidence type="ECO:0000256" key="5">
    <source>
        <dbReference type="ARBA" id="ARBA00022614"/>
    </source>
</evidence>
<feature type="domain" description="Leucine-rich repeat-containing N-terminal plant-type" evidence="15">
    <location>
        <begin position="27"/>
        <end position="69"/>
    </location>
</feature>
<keyword evidence="6 13" id="KW-0812">Transmembrane</keyword>
<evidence type="ECO:0000256" key="4">
    <source>
        <dbReference type="ARBA" id="ARBA00022475"/>
    </source>
</evidence>
<protein>
    <recommendedName>
        <fullName evidence="19">Leucine-rich repeat-containing N-terminal plant-type domain-containing protein</fullName>
    </recommendedName>
</protein>
<dbReference type="AlphaFoldDB" id="A0AA38WNT8"/>
<evidence type="ECO:0000256" key="14">
    <source>
        <dbReference type="SAM" id="SignalP"/>
    </source>
</evidence>
<dbReference type="GO" id="GO:0006952">
    <property type="term" value="P:defense response"/>
    <property type="evidence" value="ECO:0007669"/>
    <property type="project" value="UniProtKB-ARBA"/>
</dbReference>
<keyword evidence="10 13" id="KW-0472">Membrane</keyword>
<feature type="domain" description="Disease resistance R13L4/SHOC-2-like LRR" evidence="16">
    <location>
        <begin position="191"/>
        <end position="383"/>
    </location>
</feature>
<keyword evidence="9 13" id="KW-1133">Transmembrane helix</keyword>
<sequence length="871" mass="98467">MATIIPLLIFFILNSIPIPSFSCPLYQKEALLHFKSSVLNIDRRSYFSDQYESWSPNSDCCSWKRVSCNKSGMIIELHLTSMIPSSGFDILTPLFHIRSLKLLDISITGLEGPIPRDGFGIGNLTELVRLEMWNNRFNGSIPDQFFELMNLRYLDMYGNMFEGNLGPEPGSFWNLNSSLQALNVSWNKLNGVLSPEVGKLRNLESLYLDNNDLTGSIPEEVGNLTKLWGFFVRRNRFSGRIPSSIGNMNALEVLDFSENLFSMQIPADIGRLPNIRRIDLNYNQLTGLIPSSIQNLSKLQELRLESNKLTGEIPIGLFQIRTLESLFIGGKGNKLIWNNKAKIVPRGNLTSLSMPYCGMSGQIPEWISSATSLKLLDLSGNQLEGRFPNWLAKMDLETIILSDNKLSGSIPPRLFESQSLEILQLSKNNFSGELPENIGNAKGVWILMLSKNNFSGRIPKSMSKMHNLGLLDLSRNKLSGDTFPIFTDNPDHYYLDLSYNEFFGKIPTALSRETQYIYLGGNKFSGSLPWNLTKLINLQHLDLHDNEITGNFHEVVFWSRILQVLVLRNNLLEGFIPRTISNFTNLQILDLSGNKLTGSIPSEIGNLTGMVDPPRSQLGWIFDGPSQFRLYINRYPIDLHLQDLIVNWKNYFHGLSSHFIDIYSLLDLSNNRISGEIPTSLGNLQSLKLLNISYNNISGYIPRSFGNLKSIESLDMSHNKISGSIPQSLAKLGELTILDVHNNKLTGKIPRGGQMDTMNEVKYFANNSGLCGMQIKITCPEDIAPPSSEGSEEAEDDEKLSWIFWVGTWIGFPVGFFSSILIMGYSLDFLRLFKIWGGFKCEPLFGCEREDYRERDTWRMTRLHVRSTADD</sequence>
<evidence type="ECO:0000256" key="9">
    <source>
        <dbReference type="ARBA" id="ARBA00022989"/>
    </source>
</evidence>
<dbReference type="FunFam" id="3.80.10.10:FF:000213">
    <property type="entry name" value="Tyrosine-sulfated glycopeptide receptor 1"/>
    <property type="match status" value="1"/>
</dbReference>
<evidence type="ECO:0000256" key="7">
    <source>
        <dbReference type="ARBA" id="ARBA00022729"/>
    </source>
</evidence>
<dbReference type="Proteomes" id="UP001172457">
    <property type="component" value="Chromosome 3"/>
</dbReference>
<evidence type="ECO:0000313" key="17">
    <source>
        <dbReference type="EMBL" id="KAJ9556519.1"/>
    </source>
</evidence>
<keyword evidence="7 14" id="KW-0732">Signal</keyword>